<dbReference type="EMBL" id="RCTF01000013">
    <property type="protein sequence ID" value="RLP76251.1"/>
    <property type="molecule type" value="Genomic_DNA"/>
</dbReference>
<proteinExistence type="predicted"/>
<dbReference type="Proteomes" id="UP000269692">
    <property type="component" value="Unassembled WGS sequence"/>
</dbReference>
<keyword evidence="2" id="KW-0812">Transmembrane</keyword>
<comment type="caution">
    <text evidence="3">The sequence shown here is derived from an EMBL/GenBank/DDBJ whole genome shotgun (WGS) entry which is preliminary data.</text>
</comment>
<keyword evidence="2" id="KW-0472">Membrane</keyword>
<evidence type="ECO:0000256" key="1">
    <source>
        <dbReference type="SAM" id="MobiDB-lite"/>
    </source>
</evidence>
<keyword evidence="2" id="KW-1133">Transmembrane helix</keyword>
<accession>A0A3L7A9J8</accession>
<evidence type="ECO:0000256" key="2">
    <source>
        <dbReference type="SAM" id="Phobius"/>
    </source>
</evidence>
<evidence type="ECO:0000313" key="4">
    <source>
        <dbReference type="Proteomes" id="UP000269692"/>
    </source>
</evidence>
<keyword evidence="4" id="KW-1185">Reference proteome</keyword>
<organism evidence="3 4">
    <name type="scientific">Xanthobacter tagetidis</name>
    <dbReference type="NCBI Taxonomy" id="60216"/>
    <lineage>
        <taxon>Bacteria</taxon>
        <taxon>Pseudomonadati</taxon>
        <taxon>Pseudomonadota</taxon>
        <taxon>Alphaproteobacteria</taxon>
        <taxon>Hyphomicrobiales</taxon>
        <taxon>Xanthobacteraceae</taxon>
        <taxon>Xanthobacter</taxon>
    </lineage>
</organism>
<reference evidence="3 4" key="1">
    <citation type="submission" date="2018-10" db="EMBL/GenBank/DDBJ databases">
        <title>Xanthobacter tagetidis genome sequencing and assembly.</title>
        <authorList>
            <person name="Maclea K.S."/>
            <person name="Goen A.E."/>
            <person name="Fatima S.A."/>
        </authorList>
    </citation>
    <scope>NUCLEOTIDE SEQUENCE [LARGE SCALE GENOMIC DNA]</scope>
    <source>
        <strain evidence="3 4">ATCC 700314</strain>
    </source>
</reference>
<name>A0A3L7A9J8_9HYPH</name>
<sequence>MATWSVLSRVEPGESAEASAERVAFVREKFSFAALFLAPFVLLRYRLWLPLLAYVAVAGLLGFVTAMAGIAGPVGLVVMAGFNLLLGFELPALRVRKLARRGFAEEGVVVARDRAEAERRFFSDWTARQPERPRPAAFVPSEPPRHAGGPGIIGSFPGASAP</sequence>
<feature type="region of interest" description="Disordered" evidence="1">
    <location>
        <begin position="127"/>
        <end position="162"/>
    </location>
</feature>
<dbReference type="Pfam" id="PF10947">
    <property type="entry name" value="DUF2628"/>
    <property type="match status" value="1"/>
</dbReference>
<protein>
    <submittedName>
        <fullName evidence="3">DUF2628 domain-containing protein</fullName>
    </submittedName>
</protein>
<gene>
    <name evidence="3" type="ORF">D9R14_15690</name>
</gene>
<dbReference type="OrthoDB" id="7285394at2"/>
<dbReference type="AlphaFoldDB" id="A0A3L7A9J8"/>
<evidence type="ECO:0000313" key="3">
    <source>
        <dbReference type="EMBL" id="RLP76251.1"/>
    </source>
</evidence>
<dbReference type="RefSeq" id="WP_121624282.1">
    <property type="nucleotide sequence ID" value="NZ_JACIIW010000005.1"/>
</dbReference>
<feature type="transmembrane region" description="Helical" evidence="2">
    <location>
        <begin position="53"/>
        <end position="86"/>
    </location>
</feature>
<dbReference type="InterPro" id="IPR024399">
    <property type="entry name" value="DUF2628"/>
</dbReference>